<dbReference type="AlphaFoldDB" id="A0A0C9VLY2"/>
<dbReference type="Proteomes" id="UP000054279">
    <property type="component" value="Unassembled WGS sequence"/>
</dbReference>
<gene>
    <name evidence="1" type="ORF">M422DRAFT_147209</name>
</gene>
<accession>A0A0C9VLY2</accession>
<feature type="non-terminal residue" evidence="1">
    <location>
        <position position="1"/>
    </location>
</feature>
<protein>
    <recommendedName>
        <fullName evidence="3">RNase H type-1 domain-containing protein</fullName>
    </recommendedName>
</protein>
<name>A0A0C9VLY2_SPHS4</name>
<reference evidence="1 2" key="1">
    <citation type="submission" date="2014-06" db="EMBL/GenBank/DDBJ databases">
        <title>Evolutionary Origins and Diversification of the Mycorrhizal Mutualists.</title>
        <authorList>
            <consortium name="DOE Joint Genome Institute"/>
            <consortium name="Mycorrhizal Genomics Consortium"/>
            <person name="Kohler A."/>
            <person name="Kuo A."/>
            <person name="Nagy L.G."/>
            <person name="Floudas D."/>
            <person name="Copeland A."/>
            <person name="Barry K.W."/>
            <person name="Cichocki N."/>
            <person name="Veneault-Fourrey C."/>
            <person name="LaButti K."/>
            <person name="Lindquist E.A."/>
            <person name="Lipzen A."/>
            <person name="Lundell T."/>
            <person name="Morin E."/>
            <person name="Murat C."/>
            <person name="Riley R."/>
            <person name="Ohm R."/>
            <person name="Sun H."/>
            <person name="Tunlid A."/>
            <person name="Henrissat B."/>
            <person name="Grigoriev I.V."/>
            <person name="Hibbett D.S."/>
            <person name="Martin F."/>
        </authorList>
    </citation>
    <scope>NUCLEOTIDE SEQUENCE [LARGE SCALE GENOMIC DNA]</scope>
    <source>
        <strain evidence="1 2">SS14</strain>
    </source>
</reference>
<evidence type="ECO:0000313" key="1">
    <source>
        <dbReference type="EMBL" id="KIJ38666.1"/>
    </source>
</evidence>
<proteinExistence type="predicted"/>
<dbReference type="OrthoDB" id="3267267at2759"/>
<dbReference type="PANTHER" id="PTHR33050">
    <property type="entry name" value="REVERSE TRANSCRIPTASE DOMAIN-CONTAINING PROTEIN"/>
    <property type="match status" value="1"/>
</dbReference>
<keyword evidence="2" id="KW-1185">Reference proteome</keyword>
<sequence length="611" mass="68422">ESSLTQFGLLERYKMVPKGLREGFIFNFPRILQTQAPPNGSSVAEFAAVFAQSVKAEIDKGRYAGPFSQLEVEARLGPFQSSPISIIPKPGRISKFRNIQNLSFPCEPSYSFPNPSINSRINSDDFPCTWGTFDTFCLTVVRLPPGSQAAVRDVVEAYQIIPLHPSQWPAAVTRVSPDSFCIDGYLCFGATPAAGGYGKLADAGADICRARGLVPLAKWLDDCGNLEASPDNDHVFFRILREHIMGYNGRRAEWRKDILARGEHRSGGRLWFGGRVFEDGSLEQFDEDCQFPCQDLASTSPCSAEDSKYSYCMANIEEVLQTLGIPWEKSKDIPFSTQPTYIGFIWDLRLLIMELTPKKQAKYKLAVQEWQARPTHILQEVQSLYGKLLHTCLVVPDGRSRLTKLESMLGYCRDRAFIPRHAPHALSNDLRWWTTVLGQNRVFRSIPRPVPLIDLRAYSDASSGIGIGITIGSRWRAWRLIPGWKTQGGTRDISWAEAAGFELLARAILAHHTPNVHYKLFGDNKGVVEGWWNGRSRNPAINLVFRRIQDHLLQLGASGTIHTEYVRSALNPADRPSRGVYPGTDLLLPPIILPPELRQFLIDSQEEPSPA</sequence>
<dbReference type="EMBL" id="KN837158">
    <property type="protein sequence ID" value="KIJ38666.1"/>
    <property type="molecule type" value="Genomic_DNA"/>
</dbReference>
<feature type="non-terminal residue" evidence="1">
    <location>
        <position position="611"/>
    </location>
</feature>
<organism evidence="1 2">
    <name type="scientific">Sphaerobolus stellatus (strain SS14)</name>
    <dbReference type="NCBI Taxonomy" id="990650"/>
    <lineage>
        <taxon>Eukaryota</taxon>
        <taxon>Fungi</taxon>
        <taxon>Dikarya</taxon>
        <taxon>Basidiomycota</taxon>
        <taxon>Agaricomycotina</taxon>
        <taxon>Agaricomycetes</taxon>
        <taxon>Phallomycetidae</taxon>
        <taxon>Geastrales</taxon>
        <taxon>Sphaerobolaceae</taxon>
        <taxon>Sphaerobolus</taxon>
    </lineage>
</organism>
<dbReference type="InterPro" id="IPR052055">
    <property type="entry name" value="Hepadnavirus_pol/RT"/>
</dbReference>
<evidence type="ECO:0000313" key="2">
    <source>
        <dbReference type="Proteomes" id="UP000054279"/>
    </source>
</evidence>
<dbReference type="HOGENOM" id="CLU_003292_8_2_1"/>
<evidence type="ECO:0008006" key="3">
    <source>
        <dbReference type="Google" id="ProtNLM"/>
    </source>
</evidence>
<dbReference type="PANTHER" id="PTHR33050:SF7">
    <property type="entry name" value="RIBONUCLEASE H"/>
    <property type="match status" value="1"/>
</dbReference>